<dbReference type="EMBL" id="JAUSYY010000001">
    <property type="protein sequence ID" value="MDQ0894435.1"/>
    <property type="molecule type" value="Genomic_DNA"/>
</dbReference>
<keyword evidence="2" id="KW-1185">Reference proteome</keyword>
<proteinExistence type="predicted"/>
<dbReference type="Proteomes" id="UP001239083">
    <property type="component" value="Unassembled WGS sequence"/>
</dbReference>
<accession>A0ABU0R8P2</accession>
<evidence type="ECO:0000313" key="1">
    <source>
        <dbReference type="EMBL" id="MDQ0894435.1"/>
    </source>
</evidence>
<name>A0ABU0R8P2_9MICO</name>
<sequence>MIVPVENVATATDAEIIAAYLELGYDEAEAQANLIVLRNPSDRFLVD</sequence>
<gene>
    <name evidence="1" type="ORF">QFZ26_001990</name>
</gene>
<organism evidence="1 2">
    <name type="scientific">Agromyces ramosus</name>
    <dbReference type="NCBI Taxonomy" id="33879"/>
    <lineage>
        <taxon>Bacteria</taxon>
        <taxon>Bacillati</taxon>
        <taxon>Actinomycetota</taxon>
        <taxon>Actinomycetes</taxon>
        <taxon>Micrococcales</taxon>
        <taxon>Microbacteriaceae</taxon>
        <taxon>Agromyces</taxon>
    </lineage>
</organism>
<reference evidence="1 2" key="1">
    <citation type="submission" date="2023-07" db="EMBL/GenBank/DDBJ databases">
        <title>Comparative genomics of wheat-associated soil bacteria to identify genetic determinants of phenazine resistance.</title>
        <authorList>
            <person name="Mouncey N."/>
        </authorList>
    </citation>
    <scope>NUCLEOTIDE SEQUENCE [LARGE SCALE GENOMIC DNA]</scope>
    <source>
        <strain evidence="1 2">V3I3</strain>
    </source>
</reference>
<dbReference type="RefSeq" id="WP_307041682.1">
    <property type="nucleotide sequence ID" value="NZ_JAUSYY010000001.1"/>
</dbReference>
<evidence type="ECO:0000313" key="2">
    <source>
        <dbReference type="Proteomes" id="UP001239083"/>
    </source>
</evidence>
<comment type="caution">
    <text evidence="1">The sequence shown here is derived from an EMBL/GenBank/DDBJ whole genome shotgun (WGS) entry which is preliminary data.</text>
</comment>
<protein>
    <submittedName>
        <fullName evidence="1">Uncharacterized protein</fullName>
    </submittedName>
</protein>